<proteinExistence type="predicted"/>
<feature type="region of interest" description="Disordered" evidence="1">
    <location>
        <begin position="200"/>
        <end position="250"/>
    </location>
</feature>
<protein>
    <submittedName>
        <fullName evidence="2">Uncharacterized protein</fullName>
    </submittedName>
</protein>
<evidence type="ECO:0000313" key="2">
    <source>
        <dbReference type="EMBL" id="KAL0921890.1"/>
    </source>
</evidence>
<dbReference type="EMBL" id="JANQDX010000006">
    <property type="protein sequence ID" value="KAL0921890.1"/>
    <property type="molecule type" value="Genomic_DNA"/>
</dbReference>
<dbReference type="Proteomes" id="UP001552299">
    <property type="component" value="Unassembled WGS sequence"/>
</dbReference>
<evidence type="ECO:0000313" key="3">
    <source>
        <dbReference type="Proteomes" id="UP001552299"/>
    </source>
</evidence>
<keyword evidence="3" id="KW-1185">Reference proteome</keyword>
<feature type="compositionally biased region" description="Polar residues" evidence="1">
    <location>
        <begin position="201"/>
        <end position="226"/>
    </location>
</feature>
<reference evidence="2 3" key="1">
    <citation type="journal article" date="2024" name="Plant Biotechnol. J.">
        <title>Dendrobium thyrsiflorum genome and its molecular insights into genes involved in important horticultural traits.</title>
        <authorList>
            <person name="Chen B."/>
            <person name="Wang J.Y."/>
            <person name="Zheng P.J."/>
            <person name="Li K.L."/>
            <person name="Liang Y.M."/>
            <person name="Chen X.F."/>
            <person name="Zhang C."/>
            <person name="Zhao X."/>
            <person name="He X."/>
            <person name="Zhang G.Q."/>
            <person name="Liu Z.J."/>
            <person name="Xu Q."/>
        </authorList>
    </citation>
    <scope>NUCLEOTIDE SEQUENCE [LARGE SCALE GENOMIC DNA]</scope>
    <source>
        <strain evidence="2">GZMU011</strain>
    </source>
</reference>
<gene>
    <name evidence="2" type="ORF">M5K25_005836</name>
</gene>
<name>A0ABD0VAR4_DENTH</name>
<sequence length="293" mass="33434">MEHSEPAPDILYIYGVRCLREVEFVIEKWEEKNLIALMIDDNTTHDHISPNLCHQTTVFLTIVTHRLWSFQSPDNGLSDHCRPPTMTTVFLTSIACQLRSFRPPSPKNGLYDLRRSPTTVVPTTISRLRSFRPPSLSDYGPANDDWQSNIQRFSLRNKNNAPNKEMHESRGKIKLETFKIKIGTIRFQQTYSQIERLGITNPMTPKSTQSKPKLNEFKSSTQSTVGRSKRRIERLDETNPTSPRTLNSDITKSVKCLVNSPRSKGSTSAVHPNHSNLLLISHIFISHATLENL</sequence>
<accession>A0ABD0VAR4</accession>
<evidence type="ECO:0000256" key="1">
    <source>
        <dbReference type="SAM" id="MobiDB-lite"/>
    </source>
</evidence>
<organism evidence="2 3">
    <name type="scientific">Dendrobium thyrsiflorum</name>
    <name type="common">Pinecone-like raceme dendrobium</name>
    <name type="synonym">Orchid</name>
    <dbReference type="NCBI Taxonomy" id="117978"/>
    <lineage>
        <taxon>Eukaryota</taxon>
        <taxon>Viridiplantae</taxon>
        <taxon>Streptophyta</taxon>
        <taxon>Embryophyta</taxon>
        <taxon>Tracheophyta</taxon>
        <taxon>Spermatophyta</taxon>
        <taxon>Magnoliopsida</taxon>
        <taxon>Liliopsida</taxon>
        <taxon>Asparagales</taxon>
        <taxon>Orchidaceae</taxon>
        <taxon>Epidendroideae</taxon>
        <taxon>Malaxideae</taxon>
        <taxon>Dendrobiinae</taxon>
        <taxon>Dendrobium</taxon>
    </lineage>
</organism>
<comment type="caution">
    <text evidence="2">The sequence shown here is derived from an EMBL/GenBank/DDBJ whole genome shotgun (WGS) entry which is preliminary data.</text>
</comment>
<feature type="compositionally biased region" description="Polar residues" evidence="1">
    <location>
        <begin position="238"/>
        <end position="250"/>
    </location>
</feature>
<dbReference type="AlphaFoldDB" id="A0ABD0VAR4"/>